<gene>
    <name evidence="7" type="ORF">IM532_06605</name>
</gene>
<feature type="transmembrane region" description="Helical" evidence="5">
    <location>
        <begin position="55"/>
        <end position="74"/>
    </location>
</feature>
<keyword evidence="3 5" id="KW-1133">Transmembrane helix</keyword>
<dbReference type="Pfam" id="PF06271">
    <property type="entry name" value="RDD"/>
    <property type="match status" value="1"/>
</dbReference>
<dbReference type="GO" id="GO:0016020">
    <property type="term" value="C:membrane"/>
    <property type="evidence" value="ECO:0007669"/>
    <property type="project" value="UniProtKB-SubCell"/>
</dbReference>
<comment type="subcellular location">
    <subcellularLocation>
        <location evidence="1">Membrane</location>
        <topology evidence="1">Multi-pass membrane protein</topology>
    </subcellularLocation>
</comment>
<evidence type="ECO:0000256" key="2">
    <source>
        <dbReference type="ARBA" id="ARBA00022692"/>
    </source>
</evidence>
<evidence type="ECO:0000256" key="5">
    <source>
        <dbReference type="SAM" id="Phobius"/>
    </source>
</evidence>
<keyword evidence="8" id="KW-1185">Reference proteome</keyword>
<keyword evidence="4 5" id="KW-0472">Membrane</keyword>
<comment type="caution">
    <text evidence="7">The sequence shown here is derived from an EMBL/GenBank/DDBJ whole genome shotgun (WGS) entry which is preliminary data.</text>
</comment>
<reference evidence="7" key="1">
    <citation type="submission" date="2020-10" db="EMBL/GenBank/DDBJ databases">
        <authorList>
            <person name="Lu T."/>
            <person name="Wang Q."/>
            <person name="Han X."/>
        </authorList>
    </citation>
    <scope>NUCLEOTIDE SEQUENCE</scope>
    <source>
        <strain evidence="7">WQ 117</strain>
    </source>
</reference>
<evidence type="ECO:0000313" key="7">
    <source>
        <dbReference type="EMBL" id="MBF0597118.1"/>
    </source>
</evidence>
<feature type="transmembrane region" description="Helical" evidence="5">
    <location>
        <begin position="25"/>
        <end position="43"/>
    </location>
</feature>
<protein>
    <submittedName>
        <fullName evidence="7">RDD family protein</fullName>
    </submittedName>
</protein>
<dbReference type="EMBL" id="JADGIK010000004">
    <property type="protein sequence ID" value="MBF0597118.1"/>
    <property type="molecule type" value="Genomic_DNA"/>
</dbReference>
<proteinExistence type="predicted"/>
<feature type="domain" description="RDD" evidence="6">
    <location>
        <begin position="21"/>
        <end position="144"/>
    </location>
</feature>
<dbReference type="InterPro" id="IPR010432">
    <property type="entry name" value="RDD"/>
</dbReference>
<accession>A0A8J7FRE9</accession>
<keyword evidence="2 5" id="KW-0812">Transmembrane</keyword>
<evidence type="ECO:0000259" key="6">
    <source>
        <dbReference type="Pfam" id="PF06271"/>
    </source>
</evidence>
<dbReference type="PANTHER" id="PTHR38480:SF1">
    <property type="entry name" value="SLR0254 PROTEIN"/>
    <property type="match status" value="1"/>
</dbReference>
<sequence>MNKLLVNTPQNVQIEYNVSVLGSRILAFIIDIIIRITYLIVAYKFISYFKITDEWLNLGIYSLITLPVLLYGVILETLMNGQTIGKWITKIRVVQMDGEKASFYNYFARWLIGIFEINLTFGAVAFITIAINKNGQRLGDLAANTVLISLKPQLDLHQTIFNDLAENYLIKFPEVAKLSDRDINIINDNFQTALKSNNFELLEALTRKIEEITGVKSDGMGFIDFIQRIIQDHYHFHRNK</sequence>
<dbReference type="AlphaFoldDB" id="A0A8J7FRE9"/>
<dbReference type="PANTHER" id="PTHR38480">
    <property type="entry name" value="SLR0254 PROTEIN"/>
    <property type="match status" value="1"/>
</dbReference>
<dbReference type="RefSeq" id="WP_194182673.1">
    <property type="nucleotide sequence ID" value="NZ_JADGIK010000004.1"/>
</dbReference>
<evidence type="ECO:0000313" key="8">
    <source>
        <dbReference type="Proteomes" id="UP000608754"/>
    </source>
</evidence>
<name>A0A8J7FRE9_9FLAO</name>
<evidence type="ECO:0000256" key="3">
    <source>
        <dbReference type="ARBA" id="ARBA00022989"/>
    </source>
</evidence>
<evidence type="ECO:0000256" key="1">
    <source>
        <dbReference type="ARBA" id="ARBA00004141"/>
    </source>
</evidence>
<feature type="transmembrane region" description="Helical" evidence="5">
    <location>
        <begin position="110"/>
        <end position="131"/>
    </location>
</feature>
<dbReference type="Proteomes" id="UP000608754">
    <property type="component" value="Unassembled WGS sequence"/>
</dbReference>
<evidence type="ECO:0000256" key="4">
    <source>
        <dbReference type="ARBA" id="ARBA00023136"/>
    </source>
</evidence>
<organism evidence="7 8">
    <name type="scientific">Faecalibacter rhinopitheci</name>
    <dbReference type="NCBI Taxonomy" id="2779678"/>
    <lineage>
        <taxon>Bacteria</taxon>
        <taxon>Pseudomonadati</taxon>
        <taxon>Bacteroidota</taxon>
        <taxon>Flavobacteriia</taxon>
        <taxon>Flavobacteriales</taxon>
        <taxon>Weeksellaceae</taxon>
        <taxon>Faecalibacter</taxon>
    </lineage>
</organism>